<keyword evidence="1" id="KW-0472">Membrane</keyword>
<dbReference type="EMBL" id="LNIX01000011">
    <property type="protein sequence ID" value="OXA48462.1"/>
    <property type="molecule type" value="Genomic_DNA"/>
</dbReference>
<protein>
    <submittedName>
        <fullName evidence="2">Uncharacterized protein</fullName>
    </submittedName>
</protein>
<name>A0A226DSJ9_FOLCA</name>
<gene>
    <name evidence="2" type="ORF">Fcan01_16356</name>
</gene>
<organism evidence="2 3">
    <name type="scientific">Folsomia candida</name>
    <name type="common">Springtail</name>
    <dbReference type="NCBI Taxonomy" id="158441"/>
    <lineage>
        <taxon>Eukaryota</taxon>
        <taxon>Metazoa</taxon>
        <taxon>Ecdysozoa</taxon>
        <taxon>Arthropoda</taxon>
        <taxon>Hexapoda</taxon>
        <taxon>Collembola</taxon>
        <taxon>Entomobryomorpha</taxon>
        <taxon>Isotomoidea</taxon>
        <taxon>Isotomidae</taxon>
        <taxon>Proisotominae</taxon>
        <taxon>Folsomia</taxon>
    </lineage>
</organism>
<feature type="transmembrane region" description="Helical" evidence="1">
    <location>
        <begin position="128"/>
        <end position="150"/>
    </location>
</feature>
<keyword evidence="1" id="KW-1133">Transmembrane helix</keyword>
<evidence type="ECO:0000313" key="2">
    <source>
        <dbReference type="EMBL" id="OXA48462.1"/>
    </source>
</evidence>
<feature type="transmembrane region" description="Helical" evidence="1">
    <location>
        <begin position="83"/>
        <end position="101"/>
    </location>
</feature>
<dbReference type="OrthoDB" id="8297814at2759"/>
<keyword evidence="3" id="KW-1185">Reference proteome</keyword>
<feature type="transmembrane region" description="Helical" evidence="1">
    <location>
        <begin position="261"/>
        <end position="283"/>
    </location>
</feature>
<feature type="transmembrane region" description="Helical" evidence="1">
    <location>
        <begin position="319"/>
        <end position="340"/>
    </location>
</feature>
<feature type="transmembrane region" description="Helical" evidence="1">
    <location>
        <begin position="352"/>
        <end position="371"/>
    </location>
</feature>
<feature type="transmembrane region" description="Helical" evidence="1">
    <location>
        <begin position="171"/>
        <end position="195"/>
    </location>
</feature>
<dbReference type="Proteomes" id="UP000198287">
    <property type="component" value="Unassembled WGS sequence"/>
</dbReference>
<reference evidence="2 3" key="1">
    <citation type="submission" date="2015-12" db="EMBL/GenBank/DDBJ databases">
        <title>The genome of Folsomia candida.</title>
        <authorList>
            <person name="Faddeeva A."/>
            <person name="Derks M.F."/>
            <person name="Anvar Y."/>
            <person name="Smit S."/>
            <person name="Van Straalen N."/>
            <person name="Roelofs D."/>
        </authorList>
    </citation>
    <scope>NUCLEOTIDE SEQUENCE [LARGE SCALE GENOMIC DNA]</scope>
    <source>
        <strain evidence="2 3">VU population</strain>
        <tissue evidence="2">Whole body</tissue>
    </source>
</reference>
<evidence type="ECO:0000313" key="3">
    <source>
        <dbReference type="Proteomes" id="UP000198287"/>
    </source>
</evidence>
<comment type="caution">
    <text evidence="2">The sequence shown here is derived from an EMBL/GenBank/DDBJ whole genome shotgun (WGS) entry which is preliminary data.</text>
</comment>
<dbReference type="AlphaFoldDB" id="A0A226DSJ9"/>
<proteinExistence type="predicted"/>
<evidence type="ECO:0000256" key="1">
    <source>
        <dbReference type="SAM" id="Phobius"/>
    </source>
</evidence>
<sequence>MVFKPDMSLIPSSKIFQFDKIPTKIFNLDGINEAKSVPNLGGFSNFLKVFTRISYYIICFPWKLEKDVRGPIDWKYVPRGNKIQKVLCAFLHFLALSKFVAEVRTDSSHKFGANPVDYLYLFQSAATLWNYIFLTYFIFFRMSTVLPEVLNKCENMVKKPVWKLTGYLHKACSHFLITVFTLVSTSRCFIEFILYNPNENEQQFFHTKFHNDVISLKQTLTRKIPWISYFYDDLTTDLVQDNVTSDWSDVLLGCFDILSNFAGILIPFCGDWFTLVIAFTLWVPSYHFYKVVEEDKLVVPEILEMYEDLKTLSDLMNVAFSKIMLPYAADVMFFYATHLLDIVASKTSPAKLYLALAFLVVMLTILLLADASRRTDGLRKWLMKRHVRKAMENDPLLFISLTQDAASHPVGLSGDGIFIYNYNFVFGVSYFL</sequence>
<accession>A0A226DSJ9</accession>
<keyword evidence="1" id="KW-0812">Transmembrane</keyword>